<dbReference type="Proteomes" id="UP000074850">
    <property type="component" value="Unassembled WGS sequence"/>
</dbReference>
<dbReference type="EMBL" id="FIMD01000010">
    <property type="protein sequence ID" value="CYX75231.1"/>
    <property type="molecule type" value="Genomic_DNA"/>
</dbReference>
<dbReference type="EMBL" id="FIHM01000028">
    <property type="protein sequence ID" value="CYV36931.1"/>
    <property type="molecule type" value="Genomic_DNA"/>
</dbReference>
<dbReference type="SMART" id="SM00564">
    <property type="entry name" value="PQQ"/>
    <property type="match status" value="4"/>
</dbReference>
<dbReference type="RefSeq" id="WP_024394724.1">
    <property type="nucleotide sequence ID" value="NZ_BDMJ01000018.1"/>
</dbReference>
<feature type="domain" description="Pyrrolo-quinoline quinone repeat" evidence="1">
    <location>
        <begin position="53"/>
        <end position="131"/>
    </location>
</feature>
<dbReference type="PATRIC" id="fig|1307.472.peg.149"/>
<keyword evidence="2" id="KW-0418">Kinase</keyword>
<name>A0A0M9FFB4_STRSU</name>
<accession>A0A0M9FFB4</accession>
<protein>
    <submittedName>
        <fullName evidence="2">Serine/threonine protein kinase-like protein</fullName>
    </submittedName>
</protein>
<reference evidence="4 5" key="1">
    <citation type="submission" date="2016-02" db="EMBL/GenBank/DDBJ databases">
        <authorList>
            <consortium name="Pathogen Informatics"/>
        </authorList>
    </citation>
    <scope>NUCLEOTIDE SEQUENCE [LARGE SCALE GENOMIC DNA]</scope>
    <source>
        <strain evidence="2 4">LSS64</strain>
        <strain evidence="3 5">SS999</strain>
    </source>
</reference>
<dbReference type="GO" id="GO:0004674">
    <property type="term" value="F:protein serine/threonine kinase activity"/>
    <property type="evidence" value="ECO:0007669"/>
    <property type="project" value="UniProtKB-KW"/>
</dbReference>
<dbReference type="Proteomes" id="UP000075182">
    <property type="component" value="Unassembled WGS sequence"/>
</dbReference>
<sequence length="552" mass="62201">MFRKKLIEDIENTNLLFSNLKWALPIDGLVRTPFFDPENPQDGYVVFYSEVKQEYGIIKFNIFTGEVLWTQSVVNGGYGTPLVYKNLVIVLKEFDSIAAFSKEDGKFIWEYRGCGRVRSSLNIIDDKIVFSSSNIIYFITEDGKLDFKIEKENSFFFGTISLFNGYLLTMYTKNDALTQTSHIVIGGLNLDGGALFEVDLGESYIISADTSGFFLSDDSIFVSCGEIVFNINANSGSILWEQRISGIAGRHLPVVDSNNVYTTTLSGNIYCINKKSGEIDWIIETKEGSIVAPPSIFRKTLLVLADCSMYFIDKVTGRIYDRKVIGHSPYSAITIQSNCIIVGGGEPPAHGLLQGYQVSADYPDELLINHFEIGDIVENNELQVLIKVDSDDIENIKMFPAVISQKEILIGDRIGESKIFSFLVPLKNNNVKGMYCVPLKVTFKSGLEKIEPIIIGLSSNNLLPSSFKLNHLYRNIQQSDYYNSGAAIAEFLFSIYGKDMKQDEFRKIIDYIKERSKWKDADFQTWRLVLKRALSSPATTLEEFIINEEGIE</sequence>
<dbReference type="PANTHER" id="PTHR34512:SF30">
    <property type="entry name" value="OUTER MEMBRANE PROTEIN ASSEMBLY FACTOR BAMB"/>
    <property type="match status" value="1"/>
</dbReference>
<dbReference type="InterPro" id="IPR002372">
    <property type="entry name" value="PQQ_rpt_dom"/>
</dbReference>
<dbReference type="InterPro" id="IPR018391">
    <property type="entry name" value="PQQ_b-propeller_rpt"/>
</dbReference>
<evidence type="ECO:0000259" key="1">
    <source>
        <dbReference type="Pfam" id="PF13360"/>
    </source>
</evidence>
<evidence type="ECO:0000313" key="2">
    <source>
        <dbReference type="EMBL" id="CYV36931.1"/>
    </source>
</evidence>
<dbReference type="Gene3D" id="2.130.10.10">
    <property type="entry name" value="YVTN repeat-like/Quinoprotein amine dehydrogenase"/>
    <property type="match status" value="1"/>
</dbReference>
<evidence type="ECO:0000313" key="3">
    <source>
        <dbReference type="EMBL" id="CYX75231.1"/>
    </source>
</evidence>
<evidence type="ECO:0000313" key="5">
    <source>
        <dbReference type="Proteomes" id="UP000075182"/>
    </source>
</evidence>
<feature type="domain" description="Pyrrolo-quinoline quinone repeat" evidence="1">
    <location>
        <begin position="228"/>
        <end position="319"/>
    </location>
</feature>
<proteinExistence type="predicted"/>
<gene>
    <name evidence="2" type="ORF">ERS132426_01331</name>
    <name evidence="3" type="ORF">ERS132536_01373</name>
</gene>
<dbReference type="Pfam" id="PF13360">
    <property type="entry name" value="PQQ_2"/>
    <property type="match status" value="2"/>
</dbReference>
<keyword evidence="2" id="KW-0808">Transferase</keyword>
<dbReference type="SUPFAM" id="SSF50998">
    <property type="entry name" value="Quinoprotein alcohol dehydrogenase-like"/>
    <property type="match status" value="1"/>
</dbReference>
<keyword evidence="2" id="KW-0723">Serine/threonine-protein kinase</keyword>
<dbReference type="InterPro" id="IPR011047">
    <property type="entry name" value="Quinoprotein_ADH-like_sf"/>
</dbReference>
<dbReference type="AlphaFoldDB" id="A0A0M9FFB4"/>
<dbReference type="PANTHER" id="PTHR34512">
    <property type="entry name" value="CELL SURFACE PROTEIN"/>
    <property type="match status" value="1"/>
</dbReference>
<organism evidence="2 4">
    <name type="scientific">Streptococcus suis</name>
    <dbReference type="NCBI Taxonomy" id="1307"/>
    <lineage>
        <taxon>Bacteria</taxon>
        <taxon>Bacillati</taxon>
        <taxon>Bacillota</taxon>
        <taxon>Bacilli</taxon>
        <taxon>Lactobacillales</taxon>
        <taxon>Streptococcaceae</taxon>
        <taxon>Streptococcus</taxon>
    </lineage>
</organism>
<dbReference type="InterPro" id="IPR015943">
    <property type="entry name" value="WD40/YVTN_repeat-like_dom_sf"/>
</dbReference>
<evidence type="ECO:0000313" key="4">
    <source>
        <dbReference type="Proteomes" id="UP000074850"/>
    </source>
</evidence>